<feature type="chain" id="PRO_5012598505" description="Secreted protein" evidence="1">
    <location>
        <begin position="29"/>
        <end position="136"/>
    </location>
</feature>
<dbReference type="EMBL" id="MCFA01000069">
    <property type="protein sequence ID" value="ORY10719.1"/>
    <property type="molecule type" value="Genomic_DNA"/>
</dbReference>
<comment type="caution">
    <text evidence="2">The sequence shown here is derived from an EMBL/GenBank/DDBJ whole genome shotgun (WGS) entry which is preliminary data.</text>
</comment>
<accession>A0A1Y1ZKJ4</accession>
<proteinExistence type="predicted"/>
<organism evidence="2 3">
    <name type="scientific">Clohesyomyces aquaticus</name>
    <dbReference type="NCBI Taxonomy" id="1231657"/>
    <lineage>
        <taxon>Eukaryota</taxon>
        <taxon>Fungi</taxon>
        <taxon>Dikarya</taxon>
        <taxon>Ascomycota</taxon>
        <taxon>Pezizomycotina</taxon>
        <taxon>Dothideomycetes</taxon>
        <taxon>Pleosporomycetidae</taxon>
        <taxon>Pleosporales</taxon>
        <taxon>Lindgomycetaceae</taxon>
        <taxon>Clohesyomyces</taxon>
    </lineage>
</organism>
<dbReference type="Proteomes" id="UP000193144">
    <property type="component" value="Unassembled WGS sequence"/>
</dbReference>
<protein>
    <recommendedName>
        <fullName evidence="4">Secreted protein</fullName>
    </recommendedName>
</protein>
<keyword evidence="1" id="KW-0732">Signal</keyword>
<sequence>MGRLPLPFGCHCGAVLVCLCLASTLGRAGENSTTTMLEVSIYLHETEIGYRVSYMELRVMAGRSITRCEFLICRFMSQPPSLLGVVQIYVWRIPRSAHPSWPWYWRWRNGHCHGLVDWTRGFVSECTSWWHTPRNI</sequence>
<dbReference type="AlphaFoldDB" id="A0A1Y1ZKJ4"/>
<evidence type="ECO:0000313" key="2">
    <source>
        <dbReference type="EMBL" id="ORY10719.1"/>
    </source>
</evidence>
<name>A0A1Y1ZKJ4_9PLEO</name>
<evidence type="ECO:0000256" key="1">
    <source>
        <dbReference type="SAM" id="SignalP"/>
    </source>
</evidence>
<gene>
    <name evidence="2" type="ORF">BCR34DRAFT_566284</name>
</gene>
<reference evidence="2 3" key="1">
    <citation type="submission" date="2016-07" db="EMBL/GenBank/DDBJ databases">
        <title>Pervasive Adenine N6-methylation of Active Genes in Fungi.</title>
        <authorList>
            <consortium name="DOE Joint Genome Institute"/>
            <person name="Mondo S.J."/>
            <person name="Dannebaum R.O."/>
            <person name="Kuo R.C."/>
            <person name="Labutti K."/>
            <person name="Haridas S."/>
            <person name="Kuo A."/>
            <person name="Salamov A."/>
            <person name="Ahrendt S.R."/>
            <person name="Lipzen A."/>
            <person name="Sullivan W."/>
            <person name="Andreopoulos W.B."/>
            <person name="Clum A."/>
            <person name="Lindquist E."/>
            <person name="Daum C."/>
            <person name="Ramamoorthy G.K."/>
            <person name="Gryganskyi A."/>
            <person name="Culley D."/>
            <person name="Magnuson J.K."/>
            <person name="James T.Y."/>
            <person name="O'Malley M.A."/>
            <person name="Stajich J.E."/>
            <person name="Spatafora J.W."/>
            <person name="Visel A."/>
            <person name="Grigoriev I.V."/>
        </authorList>
    </citation>
    <scope>NUCLEOTIDE SEQUENCE [LARGE SCALE GENOMIC DNA]</scope>
    <source>
        <strain evidence="2 3">CBS 115471</strain>
    </source>
</reference>
<evidence type="ECO:0008006" key="4">
    <source>
        <dbReference type="Google" id="ProtNLM"/>
    </source>
</evidence>
<keyword evidence="3" id="KW-1185">Reference proteome</keyword>
<feature type="signal peptide" evidence="1">
    <location>
        <begin position="1"/>
        <end position="28"/>
    </location>
</feature>
<evidence type="ECO:0000313" key="3">
    <source>
        <dbReference type="Proteomes" id="UP000193144"/>
    </source>
</evidence>